<gene>
    <name evidence="2" type="ordered locus">ACP_3032</name>
</gene>
<protein>
    <recommendedName>
        <fullName evidence="4">Tetratricopeptide repeat protein</fullName>
    </recommendedName>
</protein>
<organism evidence="2 3">
    <name type="scientific">Acidobacterium capsulatum (strain ATCC 51196 / DSM 11244 / BCRC 80197 / JCM 7670 / NBRC 15755 / NCIMB 13165 / 161)</name>
    <dbReference type="NCBI Taxonomy" id="240015"/>
    <lineage>
        <taxon>Bacteria</taxon>
        <taxon>Pseudomonadati</taxon>
        <taxon>Acidobacteriota</taxon>
        <taxon>Terriglobia</taxon>
        <taxon>Terriglobales</taxon>
        <taxon>Acidobacteriaceae</taxon>
        <taxon>Acidobacterium</taxon>
    </lineage>
</organism>
<dbReference type="STRING" id="240015.ACP_3032"/>
<dbReference type="KEGG" id="aca:ACP_3032"/>
<feature type="chain" id="PRO_5002909292" description="Tetratricopeptide repeat protein" evidence="1">
    <location>
        <begin position="25"/>
        <end position="322"/>
    </location>
</feature>
<dbReference type="Gene3D" id="1.25.40.10">
    <property type="entry name" value="Tetratricopeptide repeat domain"/>
    <property type="match status" value="2"/>
</dbReference>
<sequence length="322" mass="34555">MSFSFSRTAALLSLLLITTAGFLAQGLSATSADSIQQDLVTGHAQDALNRITSVLSQNPQDAVALELRCRVLLQERQWSAAVSSCQAAVAKAPQSSEAHYWLGRAYGEEAQRAPRITAFLLARKLDAEFQQAVALDPSNLAAYEALGQFDLQAPAIAGGGLGKARAIVNKLRPLSPAAAHALAAGIAESEKNYSLAEQEWKAEIATSQDPAEAWMDLAGFYHRRGDIDAMVRAVETGVAIDKQHTIARVDAAHLLIQTGRNLPEAAQWLREYLASSHKSEDAPAFAIHTQLAALLNRMGQTAEAQEQMAMAESLAPGYKPRS</sequence>
<dbReference type="EMBL" id="CP001472">
    <property type="protein sequence ID" value="ACO33022.1"/>
    <property type="molecule type" value="Genomic_DNA"/>
</dbReference>
<evidence type="ECO:0008006" key="4">
    <source>
        <dbReference type="Google" id="ProtNLM"/>
    </source>
</evidence>
<dbReference type="InParanoid" id="C1F4I9"/>
<dbReference type="eggNOG" id="COG0457">
    <property type="taxonomic scope" value="Bacteria"/>
</dbReference>
<reference evidence="2 3" key="1">
    <citation type="journal article" date="2009" name="Appl. Environ. Microbiol.">
        <title>Three genomes from the phylum Acidobacteria provide insight into the lifestyles of these microorganisms in soils.</title>
        <authorList>
            <person name="Ward N.L."/>
            <person name="Challacombe J.F."/>
            <person name="Janssen P.H."/>
            <person name="Henrissat B."/>
            <person name="Coutinho P.M."/>
            <person name="Wu M."/>
            <person name="Xie G."/>
            <person name="Haft D.H."/>
            <person name="Sait M."/>
            <person name="Badger J."/>
            <person name="Barabote R.D."/>
            <person name="Bradley B."/>
            <person name="Brettin T.S."/>
            <person name="Brinkac L.M."/>
            <person name="Bruce D."/>
            <person name="Creasy T."/>
            <person name="Daugherty S.C."/>
            <person name="Davidsen T.M."/>
            <person name="DeBoy R.T."/>
            <person name="Detter J.C."/>
            <person name="Dodson R.J."/>
            <person name="Durkin A.S."/>
            <person name="Ganapathy A."/>
            <person name="Gwinn-Giglio M."/>
            <person name="Han C.S."/>
            <person name="Khouri H."/>
            <person name="Kiss H."/>
            <person name="Kothari S.P."/>
            <person name="Madupu R."/>
            <person name="Nelson K.E."/>
            <person name="Nelson W.C."/>
            <person name="Paulsen I."/>
            <person name="Penn K."/>
            <person name="Ren Q."/>
            <person name="Rosovitz M.J."/>
            <person name="Selengut J.D."/>
            <person name="Shrivastava S."/>
            <person name="Sullivan S.A."/>
            <person name="Tapia R."/>
            <person name="Thompson L.S."/>
            <person name="Watkins K.L."/>
            <person name="Yang Q."/>
            <person name="Yu C."/>
            <person name="Zafar N."/>
            <person name="Zhou L."/>
            <person name="Kuske C.R."/>
        </authorList>
    </citation>
    <scope>NUCLEOTIDE SEQUENCE [LARGE SCALE GENOMIC DNA]</scope>
    <source>
        <strain evidence="3">ATCC 51196 / DSM 11244 / BCRC 80197 / JCM 7670 / NBRC 15755 / NCIMB 13165 / 161</strain>
    </source>
</reference>
<evidence type="ECO:0000313" key="2">
    <source>
        <dbReference type="EMBL" id="ACO33022.1"/>
    </source>
</evidence>
<dbReference type="SUPFAM" id="SSF48452">
    <property type="entry name" value="TPR-like"/>
    <property type="match status" value="2"/>
</dbReference>
<feature type="signal peptide" evidence="1">
    <location>
        <begin position="1"/>
        <end position="24"/>
    </location>
</feature>
<keyword evidence="1" id="KW-0732">Signal</keyword>
<dbReference type="RefSeq" id="WP_015898080.1">
    <property type="nucleotide sequence ID" value="NC_012483.1"/>
</dbReference>
<proteinExistence type="predicted"/>
<accession>C1F4I9</accession>
<evidence type="ECO:0000256" key="1">
    <source>
        <dbReference type="SAM" id="SignalP"/>
    </source>
</evidence>
<dbReference type="HOGENOM" id="CLU_068881_0_0_0"/>
<evidence type="ECO:0000313" key="3">
    <source>
        <dbReference type="Proteomes" id="UP000002207"/>
    </source>
</evidence>
<dbReference type="Proteomes" id="UP000002207">
    <property type="component" value="Chromosome"/>
</dbReference>
<dbReference type="AlphaFoldDB" id="C1F4I9"/>
<keyword evidence="3" id="KW-1185">Reference proteome</keyword>
<name>C1F4I9_ACIC5</name>
<dbReference type="InterPro" id="IPR011990">
    <property type="entry name" value="TPR-like_helical_dom_sf"/>
</dbReference>